<evidence type="ECO:0000256" key="1">
    <source>
        <dbReference type="ARBA" id="ARBA00005417"/>
    </source>
</evidence>
<evidence type="ECO:0000259" key="6">
    <source>
        <dbReference type="PROSITE" id="PS50893"/>
    </source>
</evidence>
<reference evidence="7" key="2">
    <citation type="submission" date="2023-01" db="EMBL/GenBank/DDBJ databases">
        <authorList>
            <person name="Sun Q."/>
            <person name="Evtushenko L."/>
        </authorList>
    </citation>
    <scope>NUCLEOTIDE SEQUENCE</scope>
    <source>
        <strain evidence="7">VKM Ac-1069</strain>
    </source>
</reference>
<dbReference type="GO" id="GO:0015807">
    <property type="term" value="P:L-amino acid transport"/>
    <property type="evidence" value="ECO:0007669"/>
    <property type="project" value="TreeGrafter"/>
</dbReference>
<dbReference type="InterPro" id="IPR003439">
    <property type="entry name" value="ABC_transporter-like_ATP-bd"/>
</dbReference>
<dbReference type="GO" id="GO:0016887">
    <property type="term" value="F:ATP hydrolysis activity"/>
    <property type="evidence" value="ECO:0007669"/>
    <property type="project" value="InterPro"/>
</dbReference>
<gene>
    <name evidence="7" type="primary">livF_3</name>
    <name evidence="7" type="ORF">GCM10017577_57070</name>
</gene>
<dbReference type="InterPro" id="IPR003593">
    <property type="entry name" value="AAA+_ATPase"/>
</dbReference>
<dbReference type="InterPro" id="IPR052156">
    <property type="entry name" value="BCAA_Transport_ATP-bd_LivF"/>
</dbReference>
<evidence type="ECO:0000313" key="8">
    <source>
        <dbReference type="Proteomes" id="UP001143463"/>
    </source>
</evidence>
<keyword evidence="2" id="KW-0813">Transport</keyword>
<keyword evidence="4 7" id="KW-0067">ATP-binding</keyword>
<sequence>MSAPATTAALRVTGLTAGYGPVTALDGVDVAAEPGHITAVLGANGAGKTTLLRTVSGLVPARSGSVHAGDVDLTGAAPEKIARAGIAHVPEGRGVITELTVEENLRLGALLGKARGRADTAIDDVYTMFPPLAERRRRDAHTLSGGERQMLVIGRALACGPDVLLLDEPSLGLAPRVVSQIFELLRERVEGSRLAVLLVEQNARSALSVADVGVVLNLGRVVASAPAAELAADDALRHAYLGF</sequence>
<dbReference type="AlphaFoldDB" id="A0A9W6NYI3"/>
<dbReference type="Proteomes" id="UP001143463">
    <property type="component" value="Unassembled WGS sequence"/>
</dbReference>
<reference evidence="7" key="1">
    <citation type="journal article" date="2014" name="Int. J. Syst. Evol. Microbiol.">
        <title>Complete genome sequence of Corynebacterium casei LMG S-19264T (=DSM 44701T), isolated from a smear-ripened cheese.</title>
        <authorList>
            <consortium name="US DOE Joint Genome Institute (JGI-PGF)"/>
            <person name="Walter F."/>
            <person name="Albersmeier A."/>
            <person name="Kalinowski J."/>
            <person name="Ruckert C."/>
        </authorList>
    </citation>
    <scope>NUCLEOTIDE SEQUENCE</scope>
    <source>
        <strain evidence="7">VKM Ac-1069</strain>
    </source>
</reference>
<organism evidence="7 8">
    <name type="scientific">Pseudonocardia halophobica</name>
    <dbReference type="NCBI Taxonomy" id="29401"/>
    <lineage>
        <taxon>Bacteria</taxon>
        <taxon>Bacillati</taxon>
        <taxon>Actinomycetota</taxon>
        <taxon>Actinomycetes</taxon>
        <taxon>Pseudonocardiales</taxon>
        <taxon>Pseudonocardiaceae</taxon>
        <taxon>Pseudonocardia</taxon>
    </lineage>
</organism>
<protein>
    <submittedName>
        <fullName evidence="7">ABC transporter ATP-binding protein</fullName>
    </submittedName>
</protein>
<dbReference type="InterPro" id="IPR027417">
    <property type="entry name" value="P-loop_NTPase"/>
</dbReference>
<evidence type="ECO:0000256" key="4">
    <source>
        <dbReference type="ARBA" id="ARBA00022840"/>
    </source>
</evidence>
<feature type="domain" description="ABC transporter" evidence="6">
    <location>
        <begin position="10"/>
        <end position="243"/>
    </location>
</feature>
<evidence type="ECO:0000256" key="3">
    <source>
        <dbReference type="ARBA" id="ARBA00022741"/>
    </source>
</evidence>
<dbReference type="Pfam" id="PF00005">
    <property type="entry name" value="ABC_tran"/>
    <property type="match status" value="1"/>
</dbReference>
<dbReference type="InterPro" id="IPR017871">
    <property type="entry name" value="ABC_transporter-like_CS"/>
</dbReference>
<comment type="similarity">
    <text evidence="1">Belongs to the ABC transporter superfamily.</text>
</comment>
<dbReference type="PANTHER" id="PTHR43820:SF4">
    <property type="entry name" value="HIGH-AFFINITY BRANCHED-CHAIN AMINO ACID TRANSPORT ATP-BINDING PROTEIN LIVF"/>
    <property type="match status" value="1"/>
</dbReference>
<dbReference type="EMBL" id="BSFQ01000033">
    <property type="protein sequence ID" value="GLL14560.1"/>
    <property type="molecule type" value="Genomic_DNA"/>
</dbReference>
<dbReference type="SUPFAM" id="SSF52540">
    <property type="entry name" value="P-loop containing nucleoside triphosphate hydrolases"/>
    <property type="match status" value="1"/>
</dbReference>
<evidence type="ECO:0000256" key="2">
    <source>
        <dbReference type="ARBA" id="ARBA00022448"/>
    </source>
</evidence>
<dbReference type="PANTHER" id="PTHR43820">
    <property type="entry name" value="HIGH-AFFINITY BRANCHED-CHAIN AMINO ACID TRANSPORT ATP-BINDING PROTEIN LIVF"/>
    <property type="match status" value="1"/>
</dbReference>
<comment type="caution">
    <text evidence="7">The sequence shown here is derived from an EMBL/GenBank/DDBJ whole genome shotgun (WGS) entry which is preliminary data.</text>
</comment>
<evidence type="ECO:0000313" key="7">
    <source>
        <dbReference type="EMBL" id="GLL14560.1"/>
    </source>
</evidence>
<dbReference type="RefSeq" id="WP_037050496.1">
    <property type="nucleotide sequence ID" value="NZ_BAAAUZ010000033.1"/>
</dbReference>
<keyword evidence="3" id="KW-0547">Nucleotide-binding</keyword>
<dbReference type="GO" id="GO:0015658">
    <property type="term" value="F:branched-chain amino acid transmembrane transporter activity"/>
    <property type="evidence" value="ECO:0007669"/>
    <property type="project" value="TreeGrafter"/>
</dbReference>
<dbReference type="GO" id="GO:0005524">
    <property type="term" value="F:ATP binding"/>
    <property type="evidence" value="ECO:0007669"/>
    <property type="project" value="UniProtKB-KW"/>
</dbReference>
<accession>A0A9W6NYI3</accession>
<proteinExistence type="inferred from homology"/>
<dbReference type="PROSITE" id="PS00211">
    <property type="entry name" value="ABC_TRANSPORTER_1"/>
    <property type="match status" value="1"/>
</dbReference>
<dbReference type="SMART" id="SM00382">
    <property type="entry name" value="AAA"/>
    <property type="match status" value="1"/>
</dbReference>
<dbReference type="Gene3D" id="3.40.50.300">
    <property type="entry name" value="P-loop containing nucleotide triphosphate hydrolases"/>
    <property type="match status" value="1"/>
</dbReference>
<keyword evidence="5" id="KW-0029">Amino-acid transport</keyword>
<name>A0A9W6NYI3_9PSEU</name>
<dbReference type="PROSITE" id="PS50893">
    <property type="entry name" value="ABC_TRANSPORTER_2"/>
    <property type="match status" value="1"/>
</dbReference>
<keyword evidence="8" id="KW-1185">Reference proteome</keyword>
<evidence type="ECO:0000256" key="5">
    <source>
        <dbReference type="ARBA" id="ARBA00022970"/>
    </source>
</evidence>
<dbReference type="CDD" id="cd03224">
    <property type="entry name" value="ABC_TM1139_LivF_branched"/>
    <property type="match status" value="1"/>
</dbReference>